<feature type="transmembrane region" description="Helical" evidence="1">
    <location>
        <begin position="197"/>
        <end position="220"/>
    </location>
</feature>
<feature type="transmembrane region" description="Helical" evidence="1">
    <location>
        <begin position="135"/>
        <end position="159"/>
    </location>
</feature>
<feature type="transmembrane region" description="Helical" evidence="1">
    <location>
        <begin position="352"/>
        <end position="375"/>
    </location>
</feature>
<dbReference type="OrthoDB" id="422140at2759"/>
<protein>
    <submittedName>
        <fullName evidence="2">Uncharacterized protein</fullName>
    </submittedName>
</protein>
<keyword evidence="1" id="KW-0472">Membrane</keyword>
<keyword evidence="1" id="KW-1133">Transmembrane helix</keyword>
<keyword evidence="3" id="KW-1185">Reference proteome</keyword>
<evidence type="ECO:0000313" key="2">
    <source>
        <dbReference type="EMBL" id="OLP80059.1"/>
    </source>
</evidence>
<proteinExistence type="predicted"/>
<sequence>VHRSAQFAVFEGISEPPRVMDSYNGDSFSSMEDMGFSAEDSVWKAEVCPSICASLRISLVMGVAVLPGALVFLLWGYWNLSTSLYLLGEHSFKNWPMDLQWAHILSEGFGDGYIMLLPELLMWSLQPKSISDRRALCWNAVMASMPMVYLVVLKVLGIYDPKNPIVHLPLNLLWFSSIALNAIAFSAKAGASRREAVAMSFAFIFALVPPVATANAIFMLVFPRYVSSDCSFLHKGFVVGVVVPSSFFFSQFCSRQACLVIMGPNRHPGRVARLLCFSMILESFARRILLCGVQDLRLIILSSLVLGVGDSVAQISVDLRDGIVYSCITCGASDYKLFEHPGRRRLRADALLLHYMSEHLAIVCLSGFAVLVQVINLDLPVGWVLWSLVSLVLQMAVRLIFDLIVFSTEGQVGCIARALFRLTRWHGIPVIEVWRKCRRELLFFSMHMALTAAMYGQYFFKTFFEKSLAPEELGSHSSKMLAVYTREKELGWDEAAVGTDFDLRFRFTTLGLYS</sequence>
<feature type="transmembrane region" description="Helical" evidence="1">
    <location>
        <begin position="381"/>
        <end position="401"/>
    </location>
</feature>
<reference evidence="2 3" key="1">
    <citation type="submission" date="2016-02" db="EMBL/GenBank/DDBJ databases">
        <title>Genome analysis of coral dinoflagellate symbionts highlights evolutionary adaptations to a symbiotic lifestyle.</title>
        <authorList>
            <person name="Aranda M."/>
            <person name="Li Y."/>
            <person name="Liew Y.J."/>
            <person name="Baumgarten S."/>
            <person name="Simakov O."/>
            <person name="Wilson M."/>
            <person name="Piel J."/>
            <person name="Ashoor H."/>
            <person name="Bougouffa S."/>
            <person name="Bajic V.B."/>
            <person name="Ryu T."/>
            <person name="Ravasi T."/>
            <person name="Bayer T."/>
            <person name="Micklem G."/>
            <person name="Kim H."/>
            <person name="Bhak J."/>
            <person name="Lajeunesse T.C."/>
            <person name="Voolstra C.R."/>
        </authorList>
    </citation>
    <scope>NUCLEOTIDE SEQUENCE [LARGE SCALE GENOMIC DNA]</scope>
    <source>
        <strain evidence="2 3">CCMP2467</strain>
    </source>
</reference>
<keyword evidence="1" id="KW-0812">Transmembrane</keyword>
<name>A0A1Q9CAV4_SYMMI</name>
<accession>A0A1Q9CAV4</accession>
<comment type="caution">
    <text evidence="2">The sequence shown here is derived from an EMBL/GenBank/DDBJ whole genome shotgun (WGS) entry which is preliminary data.</text>
</comment>
<feature type="transmembrane region" description="Helical" evidence="1">
    <location>
        <begin position="59"/>
        <end position="80"/>
    </location>
</feature>
<gene>
    <name evidence="2" type="ORF">AK812_SmicGene39570</name>
</gene>
<feature type="transmembrane region" description="Helical" evidence="1">
    <location>
        <begin position="441"/>
        <end position="460"/>
    </location>
</feature>
<feature type="non-terminal residue" evidence="2">
    <location>
        <position position="1"/>
    </location>
</feature>
<feature type="transmembrane region" description="Helical" evidence="1">
    <location>
        <begin position="165"/>
        <end position="185"/>
    </location>
</feature>
<evidence type="ECO:0000256" key="1">
    <source>
        <dbReference type="SAM" id="Phobius"/>
    </source>
</evidence>
<dbReference type="Proteomes" id="UP000186817">
    <property type="component" value="Unassembled WGS sequence"/>
</dbReference>
<feature type="transmembrane region" description="Helical" evidence="1">
    <location>
        <begin position="100"/>
        <end position="123"/>
    </location>
</feature>
<evidence type="ECO:0000313" key="3">
    <source>
        <dbReference type="Proteomes" id="UP000186817"/>
    </source>
</evidence>
<dbReference type="EMBL" id="LSRX01001420">
    <property type="protein sequence ID" value="OLP80059.1"/>
    <property type="molecule type" value="Genomic_DNA"/>
</dbReference>
<organism evidence="2 3">
    <name type="scientific">Symbiodinium microadriaticum</name>
    <name type="common">Dinoflagellate</name>
    <name type="synonym">Zooxanthella microadriatica</name>
    <dbReference type="NCBI Taxonomy" id="2951"/>
    <lineage>
        <taxon>Eukaryota</taxon>
        <taxon>Sar</taxon>
        <taxon>Alveolata</taxon>
        <taxon>Dinophyceae</taxon>
        <taxon>Suessiales</taxon>
        <taxon>Symbiodiniaceae</taxon>
        <taxon>Symbiodinium</taxon>
    </lineage>
</organism>
<feature type="transmembrane region" description="Helical" evidence="1">
    <location>
        <begin position="232"/>
        <end position="250"/>
    </location>
</feature>
<dbReference type="AlphaFoldDB" id="A0A1Q9CAV4"/>